<dbReference type="WBParaSite" id="SBAD_0000985501-mRNA-1">
    <property type="protein sequence ID" value="SBAD_0000985501-mRNA-1"/>
    <property type="gene ID" value="SBAD_0000985501"/>
</dbReference>
<organism evidence="3">
    <name type="scientific">Soboliphyme baturini</name>
    <dbReference type="NCBI Taxonomy" id="241478"/>
    <lineage>
        <taxon>Eukaryota</taxon>
        <taxon>Metazoa</taxon>
        <taxon>Ecdysozoa</taxon>
        <taxon>Nematoda</taxon>
        <taxon>Enoplea</taxon>
        <taxon>Dorylaimia</taxon>
        <taxon>Dioctophymatida</taxon>
        <taxon>Dioctophymatoidea</taxon>
        <taxon>Soboliphymatidae</taxon>
        <taxon>Soboliphyme</taxon>
    </lineage>
</organism>
<reference evidence="1 2" key="2">
    <citation type="submission" date="2018-11" db="EMBL/GenBank/DDBJ databases">
        <authorList>
            <consortium name="Pathogen Informatics"/>
        </authorList>
    </citation>
    <scope>NUCLEOTIDE SEQUENCE [LARGE SCALE GENOMIC DNA]</scope>
</reference>
<gene>
    <name evidence="1" type="ORF">SBAD_LOCUS9507</name>
</gene>
<evidence type="ECO:0000313" key="3">
    <source>
        <dbReference type="WBParaSite" id="SBAD_0000985501-mRNA-1"/>
    </source>
</evidence>
<name>A0A183J0V9_9BILA</name>
<sequence length="181" mass="20284">MPGMDRFPLKLIRLEERLACKVRLFWHVGGSETRRRCSCRVDLVPVHLKGGPGMVMNSTRVEVGDLARSDETGLRQIEWAHKNRGKRARALNGKLLDSSNAPGPRVKLGREAASPRPPFGLRLSFSPVVVNVRFRLVAFLFFQDSNIVTNGAIRSSSDETSTFCLFDQKPFFALLEITVTD</sequence>
<dbReference type="Proteomes" id="UP000270296">
    <property type="component" value="Unassembled WGS sequence"/>
</dbReference>
<reference evidence="3" key="1">
    <citation type="submission" date="2016-06" db="UniProtKB">
        <authorList>
            <consortium name="WormBaseParasite"/>
        </authorList>
    </citation>
    <scope>IDENTIFICATION</scope>
</reference>
<evidence type="ECO:0000313" key="1">
    <source>
        <dbReference type="EMBL" id="VDP23538.1"/>
    </source>
</evidence>
<dbReference type="AlphaFoldDB" id="A0A183J0V9"/>
<keyword evidence="2" id="KW-1185">Reference proteome</keyword>
<proteinExistence type="predicted"/>
<evidence type="ECO:0000313" key="2">
    <source>
        <dbReference type="Proteomes" id="UP000270296"/>
    </source>
</evidence>
<dbReference type="EMBL" id="UZAM01012803">
    <property type="protein sequence ID" value="VDP23538.1"/>
    <property type="molecule type" value="Genomic_DNA"/>
</dbReference>
<protein>
    <submittedName>
        <fullName evidence="1 3">Uncharacterized protein</fullName>
    </submittedName>
</protein>
<accession>A0A183J0V9</accession>